<accession>A0ABQ1K5K8</accession>
<dbReference type="PIRSF" id="PIRSF004749">
    <property type="entry name" value="Pep_def"/>
    <property type="match status" value="1"/>
</dbReference>
<dbReference type="EMBL" id="BMFC01000001">
    <property type="protein sequence ID" value="GGB89044.1"/>
    <property type="molecule type" value="Genomic_DNA"/>
</dbReference>
<feature type="binding site" evidence="2">
    <location>
        <position position="135"/>
    </location>
    <ligand>
        <name>Fe cation</name>
        <dbReference type="ChEBI" id="CHEBI:24875"/>
    </ligand>
</feature>
<protein>
    <recommendedName>
        <fullName evidence="2">Peptide deformylase</fullName>
        <shortName evidence="2">PDF</shortName>
        <ecNumber evidence="2">3.5.1.88</ecNumber>
    </recommendedName>
    <alternativeName>
        <fullName evidence="2">Polypeptide deformylase</fullName>
    </alternativeName>
</protein>
<evidence type="ECO:0000313" key="3">
    <source>
        <dbReference type="EMBL" id="GGB89044.1"/>
    </source>
</evidence>
<keyword evidence="4" id="KW-1185">Reference proteome</keyword>
<comment type="cofactor">
    <cofactor evidence="2">
        <name>Fe(2+)</name>
        <dbReference type="ChEBI" id="CHEBI:29033"/>
    </cofactor>
    <text evidence="2">Binds 1 Fe(2+) ion.</text>
</comment>
<sequence>MSVLPIVRWPDARLSQVCAPVSDPAALADLVQDMFDTMYHAPGRGLAAPQIGVMQRLFVMDPTWKDGDRTPYVCINPEIVASGDKVAEKTEACLSIPGVSADVIRPTEITLAYTDLEGARQESRLTGFAATCAQHELDHLNGVVIFDRLAPETKARLETEYAALS</sequence>
<dbReference type="RefSeq" id="WP_188480091.1">
    <property type="nucleotide sequence ID" value="NZ_BMFC01000001.1"/>
</dbReference>
<dbReference type="Gene3D" id="3.90.45.10">
    <property type="entry name" value="Peptide deformylase"/>
    <property type="match status" value="1"/>
</dbReference>
<feature type="binding site" evidence="2">
    <location>
        <position position="93"/>
    </location>
    <ligand>
        <name>Fe cation</name>
        <dbReference type="ChEBI" id="CHEBI:24875"/>
    </ligand>
</feature>
<dbReference type="PANTHER" id="PTHR10458">
    <property type="entry name" value="PEPTIDE DEFORMYLASE"/>
    <property type="match status" value="1"/>
</dbReference>
<name>A0ABQ1K5K8_9RHOB</name>
<comment type="catalytic activity">
    <reaction evidence="2">
        <text>N-terminal N-formyl-L-methionyl-[peptide] + H2O = N-terminal L-methionyl-[peptide] + formate</text>
        <dbReference type="Rhea" id="RHEA:24420"/>
        <dbReference type="Rhea" id="RHEA-COMP:10639"/>
        <dbReference type="Rhea" id="RHEA-COMP:10640"/>
        <dbReference type="ChEBI" id="CHEBI:15377"/>
        <dbReference type="ChEBI" id="CHEBI:15740"/>
        <dbReference type="ChEBI" id="CHEBI:49298"/>
        <dbReference type="ChEBI" id="CHEBI:64731"/>
        <dbReference type="EC" id="3.5.1.88"/>
    </reaction>
</comment>
<dbReference type="InterPro" id="IPR023635">
    <property type="entry name" value="Peptide_deformylase"/>
</dbReference>
<keyword evidence="2" id="KW-0408">Iron</keyword>
<keyword evidence="2" id="KW-0648">Protein biosynthesis</keyword>
<keyword evidence="2" id="KW-0378">Hydrolase</keyword>
<proteinExistence type="inferred from homology"/>
<keyword evidence="2" id="KW-0479">Metal-binding</keyword>
<comment type="function">
    <text evidence="2">Removes the formyl group from the N-terminal Met of newly synthesized proteins. Requires at least a dipeptide for an efficient rate of reaction. N-terminal L-methionine is a prerequisite for activity but the enzyme has broad specificity at other positions.</text>
</comment>
<dbReference type="EC" id="3.5.1.88" evidence="2"/>
<dbReference type="Pfam" id="PF01327">
    <property type="entry name" value="Pep_deformylase"/>
    <property type="match status" value="1"/>
</dbReference>
<reference evidence="4" key="1">
    <citation type="journal article" date="2019" name="Int. J. Syst. Evol. Microbiol.">
        <title>The Global Catalogue of Microorganisms (GCM) 10K type strain sequencing project: providing services to taxonomists for standard genome sequencing and annotation.</title>
        <authorList>
            <consortium name="The Broad Institute Genomics Platform"/>
            <consortium name="The Broad Institute Genome Sequencing Center for Infectious Disease"/>
            <person name="Wu L."/>
            <person name="Ma J."/>
        </authorList>
    </citation>
    <scope>NUCLEOTIDE SEQUENCE [LARGE SCALE GENOMIC DNA]</scope>
    <source>
        <strain evidence="4">CGMCC 1.12478</strain>
    </source>
</reference>
<dbReference type="InterPro" id="IPR036821">
    <property type="entry name" value="Peptide_deformylase_sf"/>
</dbReference>
<feature type="binding site" evidence="2">
    <location>
        <position position="139"/>
    </location>
    <ligand>
        <name>Fe cation</name>
        <dbReference type="ChEBI" id="CHEBI:24875"/>
    </ligand>
</feature>
<gene>
    <name evidence="2 3" type="primary">def</name>
    <name evidence="3" type="ORF">GCM10011363_02070</name>
</gene>
<dbReference type="CDD" id="cd00487">
    <property type="entry name" value="Pep_deformylase"/>
    <property type="match status" value="1"/>
</dbReference>
<evidence type="ECO:0000313" key="4">
    <source>
        <dbReference type="Proteomes" id="UP000645462"/>
    </source>
</evidence>
<comment type="similarity">
    <text evidence="1 2">Belongs to the polypeptide deformylase family.</text>
</comment>
<dbReference type="NCBIfam" id="NF001159">
    <property type="entry name" value="PRK00150.1-3"/>
    <property type="match status" value="1"/>
</dbReference>
<evidence type="ECO:0000256" key="2">
    <source>
        <dbReference type="HAMAP-Rule" id="MF_00163"/>
    </source>
</evidence>
<organism evidence="3 4">
    <name type="scientific">Marivita lacus</name>
    <dbReference type="NCBI Taxonomy" id="1323742"/>
    <lineage>
        <taxon>Bacteria</taxon>
        <taxon>Pseudomonadati</taxon>
        <taxon>Pseudomonadota</taxon>
        <taxon>Alphaproteobacteria</taxon>
        <taxon>Rhodobacterales</taxon>
        <taxon>Roseobacteraceae</taxon>
        <taxon>Marivita</taxon>
    </lineage>
</organism>
<dbReference type="PANTHER" id="PTHR10458:SF22">
    <property type="entry name" value="PEPTIDE DEFORMYLASE"/>
    <property type="match status" value="1"/>
</dbReference>
<dbReference type="NCBIfam" id="TIGR00079">
    <property type="entry name" value="pept_deformyl"/>
    <property type="match status" value="1"/>
</dbReference>
<comment type="caution">
    <text evidence="3">The sequence shown here is derived from an EMBL/GenBank/DDBJ whole genome shotgun (WGS) entry which is preliminary data.</text>
</comment>
<dbReference type="HAMAP" id="MF_00163">
    <property type="entry name" value="Pep_deformylase"/>
    <property type="match status" value="1"/>
</dbReference>
<dbReference type="SUPFAM" id="SSF56420">
    <property type="entry name" value="Peptide deformylase"/>
    <property type="match status" value="1"/>
</dbReference>
<evidence type="ECO:0000256" key="1">
    <source>
        <dbReference type="ARBA" id="ARBA00010759"/>
    </source>
</evidence>
<dbReference type="Proteomes" id="UP000645462">
    <property type="component" value="Unassembled WGS sequence"/>
</dbReference>
<dbReference type="PRINTS" id="PR01576">
    <property type="entry name" value="PDEFORMYLASE"/>
</dbReference>
<feature type="active site" evidence="2">
    <location>
        <position position="136"/>
    </location>
</feature>